<accession>A0A495J8P0</accession>
<protein>
    <submittedName>
        <fullName evidence="1">Uncharacterized protein</fullName>
    </submittedName>
</protein>
<name>A0A495J8P0_9SPHI</name>
<evidence type="ECO:0000313" key="1">
    <source>
        <dbReference type="EMBL" id="RKR84838.1"/>
    </source>
</evidence>
<evidence type="ECO:0000313" key="2">
    <source>
        <dbReference type="Proteomes" id="UP000268007"/>
    </source>
</evidence>
<organism evidence="1 2">
    <name type="scientific">Mucilaginibacter gracilis</name>
    <dbReference type="NCBI Taxonomy" id="423350"/>
    <lineage>
        <taxon>Bacteria</taxon>
        <taxon>Pseudomonadati</taxon>
        <taxon>Bacteroidota</taxon>
        <taxon>Sphingobacteriia</taxon>
        <taxon>Sphingobacteriales</taxon>
        <taxon>Sphingobacteriaceae</taxon>
        <taxon>Mucilaginibacter</taxon>
    </lineage>
</organism>
<keyword evidence="2" id="KW-1185">Reference proteome</keyword>
<dbReference type="RefSeq" id="WP_121200739.1">
    <property type="nucleotide sequence ID" value="NZ_RBKU01000001.1"/>
</dbReference>
<dbReference type="Proteomes" id="UP000268007">
    <property type="component" value="Unassembled WGS sequence"/>
</dbReference>
<comment type="caution">
    <text evidence="1">The sequence shown here is derived from an EMBL/GenBank/DDBJ whole genome shotgun (WGS) entry which is preliminary data.</text>
</comment>
<dbReference type="EMBL" id="RBKU01000001">
    <property type="protein sequence ID" value="RKR84838.1"/>
    <property type="molecule type" value="Genomic_DNA"/>
</dbReference>
<dbReference type="OrthoDB" id="981361at2"/>
<reference evidence="1 2" key="1">
    <citation type="submission" date="2018-10" db="EMBL/GenBank/DDBJ databases">
        <title>Genomic Encyclopedia of Archaeal and Bacterial Type Strains, Phase II (KMG-II): from individual species to whole genera.</title>
        <authorList>
            <person name="Goeker M."/>
        </authorList>
    </citation>
    <scope>NUCLEOTIDE SEQUENCE [LARGE SCALE GENOMIC DNA]</scope>
    <source>
        <strain evidence="1 2">DSM 18602</strain>
    </source>
</reference>
<proteinExistence type="predicted"/>
<gene>
    <name evidence="1" type="ORF">BDD43_5091</name>
</gene>
<sequence>MSKFALKEYNNVTGKIKFFKLIEDTVCYWDDFCREIQKEANFEDQLITIISRMNDVANLRRLPKEKFRDITPDKEVIKEYEIKTKDLRVYLIKDDVGNIVLIGGKKSSQVSDIKSFRALKRSYFNSINI</sequence>
<dbReference type="AlphaFoldDB" id="A0A495J8P0"/>